<dbReference type="InterPro" id="IPR014719">
    <property type="entry name" value="Ribosomal_bL12_C/ClpS-like"/>
</dbReference>
<dbReference type="GO" id="GO:0030163">
    <property type="term" value="P:protein catabolic process"/>
    <property type="evidence" value="ECO:0007669"/>
    <property type="project" value="InterPro"/>
</dbReference>
<dbReference type="Gene3D" id="3.30.1390.10">
    <property type="match status" value="1"/>
</dbReference>
<dbReference type="Pfam" id="PF02617">
    <property type="entry name" value="ClpS"/>
    <property type="match status" value="1"/>
</dbReference>
<reference evidence="3" key="1">
    <citation type="submission" date="2021-01" db="EMBL/GenBank/DDBJ databases">
        <authorList>
            <person name="Corre E."/>
            <person name="Pelletier E."/>
            <person name="Niang G."/>
            <person name="Scheremetjew M."/>
            <person name="Finn R."/>
            <person name="Kale V."/>
            <person name="Holt S."/>
            <person name="Cochrane G."/>
            <person name="Meng A."/>
            <person name="Brown T."/>
            <person name="Cohen L."/>
        </authorList>
    </citation>
    <scope>NUCLEOTIDE SEQUENCE</scope>
    <source>
        <strain evidence="3">GSO104</strain>
    </source>
</reference>
<feature type="compositionally biased region" description="Basic and acidic residues" evidence="1">
    <location>
        <begin position="86"/>
        <end position="97"/>
    </location>
</feature>
<gene>
    <name evidence="3" type="ORF">DBRI00130_LOCUS9246</name>
</gene>
<feature type="domain" description="Adaptor protein ClpS core" evidence="2">
    <location>
        <begin position="99"/>
        <end position="168"/>
    </location>
</feature>
<dbReference type="GO" id="GO:0006508">
    <property type="term" value="P:proteolysis"/>
    <property type="evidence" value="ECO:0007669"/>
    <property type="project" value="InterPro"/>
</dbReference>
<feature type="region of interest" description="Disordered" evidence="1">
    <location>
        <begin position="51"/>
        <end position="97"/>
    </location>
</feature>
<dbReference type="AlphaFoldDB" id="A0A7S4V8Q1"/>
<evidence type="ECO:0000313" key="3">
    <source>
        <dbReference type="EMBL" id="CAE4596433.1"/>
    </source>
</evidence>
<organism evidence="3">
    <name type="scientific">Ditylum brightwellii</name>
    <dbReference type="NCBI Taxonomy" id="49249"/>
    <lineage>
        <taxon>Eukaryota</taxon>
        <taxon>Sar</taxon>
        <taxon>Stramenopiles</taxon>
        <taxon>Ochrophyta</taxon>
        <taxon>Bacillariophyta</taxon>
        <taxon>Mediophyceae</taxon>
        <taxon>Lithodesmiophycidae</taxon>
        <taxon>Lithodesmiales</taxon>
        <taxon>Lithodesmiaceae</taxon>
        <taxon>Ditylum</taxon>
    </lineage>
</organism>
<protein>
    <recommendedName>
        <fullName evidence="2">Adaptor protein ClpS core domain-containing protein</fullName>
    </recommendedName>
</protein>
<evidence type="ECO:0000256" key="1">
    <source>
        <dbReference type="SAM" id="MobiDB-lite"/>
    </source>
</evidence>
<dbReference type="PANTHER" id="PTHR33473:SF17">
    <property type="entry name" value="ATP-DEPENDENT CLP PROTEASE ADAPTER PROTEIN CLPS1, CHLOROPLASTIC"/>
    <property type="match status" value="1"/>
</dbReference>
<proteinExistence type="predicted"/>
<dbReference type="InterPro" id="IPR003769">
    <property type="entry name" value="ClpS_core"/>
</dbReference>
<dbReference type="PANTHER" id="PTHR33473">
    <property type="entry name" value="ATP-DEPENDENT CLP PROTEASE ADAPTER PROTEIN CLPS1, CHLOROPLASTIC"/>
    <property type="match status" value="1"/>
</dbReference>
<dbReference type="InterPro" id="IPR022935">
    <property type="entry name" value="ClpS"/>
</dbReference>
<accession>A0A7S4V8Q1</accession>
<name>A0A7S4V8Q1_9STRA</name>
<dbReference type="SUPFAM" id="SSF54736">
    <property type="entry name" value="ClpS-like"/>
    <property type="match status" value="1"/>
</dbReference>
<dbReference type="EMBL" id="HBNS01011433">
    <property type="protein sequence ID" value="CAE4596433.1"/>
    <property type="molecule type" value="Transcribed_RNA"/>
</dbReference>
<sequence length="192" mass="21223">MREREREREVIEIKMKSIIVMMMACVSMMTRNTVSGFTSLGTNKSNLSFLPKRKAPPTALSMSDKGGGGGSTEKARGKKRGLSTITKDRTELKSEEDKKPEEMWRVILHNDEINTFQYAVIAICKTIGTIDRKKAFDMCVVTHAEGKCTLTKSYKDQAMKYCLGLQRNGLTASIAPDSKFDGGGEPEAGGQE</sequence>
<evidence type="ECO:0000259" key="2">
    <source>
        <dbReference type="Pfam" id="PF02617"/>
    </source>
</evidence>